<protein>
    <submittedName>
        <fullName evidence="3">Uncharacterized protein</fullName>
    </submittedName>
</protein>
<dbReference type="PRINTS" id="PR00081">
    <property type="entry name" value="GDHRDH"/>
</dbReference>
<dbReference type="Pfam" id="PF00106">
    <property type="entry name" value="adh_short"/>
    <property type="match status" value="1"/>
</dbReference>
<evidence type="ECO:0000313" key="3">
    <source>
        <dbReference type="EMBL" id="KAG6488857.1"/>
    </source>
</evidence>
<accession>A0A8J5FIC8</accession>
<reference evidence="3 4" key="1">
    <citation type="submission" date="2020-08" db="EMBL/GenBank/DDBJ databases">
        <title>Plant Genome Project.</title>
        <authorList>
            <person name="Zhang R.-G."/>
        </authorList>
    </citation>
    <scope>NUCLEOTIDE SEQUENCE [LARGE SCALE GENOMIC DNA]</scope>
    <source>
        <tissue evidence="3">Rhizome</tissue>
    </source>
</reference>
<keyword evidence="2" id="KW-0560">Oxidoreductase</keyword>
<sequence>MAEVSSLFGGKLDILVNNAGTGFVKPMALITPEEYKFIMSTNVDSTFHMSQLAYPLLKDSGGGAVVDNSSLAGILGIDNFSIYGTAKGDNHDLNIRR</sequence>
<evidence type="ECO:0000256" key="2">
    <source>
        <dbReference type="ARBA" id="ARBA00023002"/>
    </source>
</evidence>
<dbReference type="InterPro" id="IPR036291">
    <property type="entry name" value="NAD(P)-bd_dom_sf"/>
</dbReference>
<dbReference type="AlphaFoldDB" id="A0A8J5FIC8"/>
<organism evidence="3 4">
    <name type="scientific">Zingiber officinale</name>
    <name type="common">Ginger</name>
    <name type="synonym">Amomum zingiber</name>
    <dbReference type="NCBI Taxonomy" id="94328"/>
    <lineage>
        <taxon>Eukaryota</taxon>
        <taxon>Viridiplantae</taxon>
        <taxon>Streptophyta</taxon>
        <taxon>Embryophyta</taxon>
        <taxon>Tracheophyta</taxon>
        <taxon>Spermatophyta</taxon>
        <taxon>Magnoliopsida</taxon>
        <taxon>Liliopsida</taxon>
        <taxon>Zingiberales</taxon>
        <taxon>Zingiberaceae</taxon>
        <taxon>Zingiber</taxon>
    </lineage>
</organism>
<dbReference type="SUPFAM" id="SSF51735">
    <property type="entry name" value="NAD(P)-binding Rossmann-fold domains"/>
    <property type="match status" value="1"/>
</dbReference>
<proteinExistence type="predicted"/>
<gene>
    <name evidence="3" type="ORF">ZIOFF_050111</name>
</gene>
<dbReference type="PANTHER" id="PTHR42898:SF6">
    <property type="entry name" value="NADP-DEPENDENT MANNITOL DEHYDROGENASE"/>
    <property type="match status" value="1"/>
</dbReference>
<dbReference type="PANTHER" id="PTHR42898">
    <property type="entry name" value="TROPINONE REDUCTASE"/>
    <property type="match status" value="1"/>
</dbReference>
<name>A0A8J5FIC8_ZINOF</name>
<dbReference type="Gene3D" id="3.40.50.720">
    <property type="entry name" value="NAD(P)-binding Rossmann-like Domain"/>
    <property type="match status" value="1"/>
</dbReference>
<evidence type="ECO:0000256" key="1">
    <source>
        <dbReference type="ARBA" id="ARBA00022857"/>
    </source>
</evidence>
<dbReference type="GO" id="GO:0016491">
    <property type="term" value="F:oxidoreductase activity"/>
    <property type="evidence" value="ECO:0007669"/>
    <property type="project" value="UniProtKB-KW"/>
</dbReference>
<dbReference type="InterPro" id="IPR002347">
    <property type="entry name" value="SDR_fam"/>
</dbReference>
<dbReference type="InterPro" id="IPR045000">
    <property type="entry name" value="TR"/>
</dbReference>
<evidence type="ECO:0000313" key="4">
    <source>
        <dbReference type="Proteomes" id="UP000734854"/>
    </source>
</evidence>
<dbReference type="Proteomes" id="UP000734854">
    <property type="component" value="Unassembled WGS sequence"/>
</dbReference>
<comment type="caution">
    <text evidence="3">The sequence shown here is derived from an EMBL/GenBank/DDBJ whole genome shotgun (WGS) entry which is preliminary data.</text>
</comment>
<dbReference type="EMBL" id="JACMSC010000014">
    <property type="protein sequence ID" value="KAG6488857.1"/>
    <property type="molecule type" value="Genomic_DNA"/>
</dbReference>
<keyword evidence="4" id="KW-1185">Reference proteome</keyword>
<keyword evidence="1" id="KW-0521">NADP</keyword>